<dbReference type="InterPro" id="IPR000160">
    <property type="entry name" value="GGDEF_dom"/>
</dbReference>
<evidence type="ECO:0000259" key="3">
    <source>
        <dbReference type="PROSITE" id="PS50885"/>
    </source>
</evidence>
<dbReference type="PANTHER" id="PTHR33121">
    <property type="entry name" value="CYCLIC DI-GMP PHOSPHODIESTERASE PDEF"/>
    <property type="match status" value="1"/>
</dbReference>
<dbReference type="Pfam" id="PF14827">
    <property type="entry name" value="dCache_3"/>
    <property type="match status" value="1"/>
</dbReference>
<evidence type="ECO:0000313" key="6">
    <source>
        <dbReference type="Proteomes" id="UP001595478"/>
    </source>
</evidence>
<proteinExistence type="predicted"/>
<name>A0ABV7FTN3_9ALTE</name>
<dbReference type="PROSITE" id="PS50885">
    <property type="entry name" value="HAMP"/>
    <property type="match status" value="1"/>
</dbReference>
<dbReference type="Proteomes" id="UP001595478">
    <property type="component" value="Unassembled WGS sequence"/>
</dbReference>
<dbReference type="CDD" id="cd01948">
    <property type="entry name" value="EAL"/>
    <property type="match status" value="1"/>
</dbReference>
<feature type="transmembrane region" description="Helical" evidence="1">
    <location>
        <begin position="15"/>
        <end position="36"/>
    </location>
</feature>
<keyword evidence="1" id="KW-0812">Transmembrane</keyword>
<sequence length="783" mass="88191">MSLAQIKRLSLNAQITLLSVCLVVITAGILMSAYWLQTANYSQNQIERRLQSAENVINQYLFAKASILETASRVLTADFGFKQAVATKDSATIQSVLFNHGQRIEADLMVLVDTEGHVLSTSSVVDLPIESLQHAVQALSFDLQSTQILVIDEKVYQLILLPVKAPRTIAYSLIGFKIDSLALQELKRLNDIDVTLVADEQVLYSSLPSISQASQNVNSPQLDDKGFWRQNNFANTAIQFAKDDSVYAVLSASLEAEKKEFEQLIRSMLLMGSAIVLVSVVLSRLLSLRITTPLSKLIDITKKISRGNFSIQEKAQSSSLEFSELNKAFFRMGEAIQQREGEIKYQAEHDALTGLFNRSMLLSNIDRALEQEKDFLIVGVNIRQFAQVNDTMGPQAGDECLRFVAQRLQQYLTRFSDSEFAYAARIAADDFLISIPIVSESEVSYIVHDLNGTLSRPYTLNDLTINLNFRLGVTSTLACTCNAETLLRRVAIAANFAKTEQSRIRYYVHGEDEAYLARLQMLEELKDAINNDDGELFFNYQPKLDLSENKVNKAEALIRWINKNGEFVNPEVFIGLAEQSGLIVTLTRWVITKVIEQLADWQTQGHIINVSINLSAQDIQHPDFVDFLLQQIALFKVSASQITLELTERDLVENEELVVERLTYLKSLDFDVSVDDYGIGQSSLSKLKRLPIDELKIDKSFIMKLDQSETDQDIVSSTIALGHKLGLRVVAEGVENKESLQLLREFDCNLVQGYFVSRPLKAKEFIDWYLSYEIPLVSEYKMD</sequence>
<dbReference type="SUPFAM" id="SSF158472">
    <property type="entry name" value="HAMP domain-like"/>
    <property type="match status" value="1"/>
</dbReference>
<dbReference type="Pfam" id="PF00990">
    <property type="entry name" value="GGDEF"/>
    <property type="match status" value="1"/>
</dbReference>
<dbReference type="SMART" id="SM00304">
    <property type="entry name" value="HAMP"/>
    <property type="match status" value="1"/>
</dbReference>
<feature type="domain" description="EAL" evidence="2">
    <location>
        <begin position="518"/>
        <end position="773"/>
    </location>
</feature>
<dbReference type="EMBL" id="JBHRSW010000023">
    <property type="protein sequence ID" value="MFC3122510.1"/>
    <property type="molecule type" value="Genomic_DNA"/>
</dbReference>
<dbReference type="SMART" id="SM00052">
    <property type="entry name" value="EAL"/>
    <property type="match status" value="1"/>
</dbReference>
<dbReference type="RefSeq" id="WP_376920643.1">
    <property type="nucleotide sequence ID" value="NZ_JBHRSW010000023.1"/>
</dbReference>
<dbReference type="Gene3D" id="6.10.340.10">
    <property type="match status" value="1"/>
</dbReference>
<dbReference type="Gene3D" id="3.30.70.270">
    <property type="match status" value="1"/>
</dbReference>
<dbReference type="CDD" id="cd01949">
    <property type="entry name" value="GGDEF"/>
    <property type="match status" value="1"/>
</dbReference>
<comment type="caution">
    <text evidence="5">The sequence shown here is derived from an EMBL/GenBank/DDBJ whole genome shotgun (WGS) entry which is preliminary data.</text>
</comment>
<keyword evidence="1" id="KW-0472">Membrane</keyword>
<dbReference type="Pfam" id="PF00563">
    <property type="entry name" value="EAL"/>
    <property type="match status" value="1"/>
</dbReference>
<evidence type="ECO:0000313" key="5">
    <source>
        <dbReference type="EMBL" id="MFC3122510.1"/>
    </source>
</evidence>
<dbReference type="PROSITE" id="PS50887">
    <property type="entry name" value="GGDEF"/>
    <property type="match status" value="1"/>
</dbReference>
<dbReference type="InterPro" id="IPR001633">
    <property type="entry name" value="EAL_dom"/>
</dbReference>
<evidence type="ECO:0000259" key="2">
    <source>
        <dbReference type="PROSITE" id="PS50883"/>
    </source>
</evidence>
<dbReference type="InterPro" id="IPR050706">
    <property type="entry name" value="Cyclic-di-GMP_PDE-like"/>
</dbReference>
<gene>
    <name evidence="5" type="ORF">ACFOHL_12845</name>
</gene>
<dbReference type="CDD" id="cd06225">
    <property type="entry name" value="HAMP"/>
    <property type="match status" value="1"/>
</dbReference>
<dbReference type="NCBIfam" id="TIGR00254">
    <property type="entry name" value="GGDEF"/>
    <property type="match status" value="1"/>
</dbReference>
<dbReference type="PANTHER" id="PTHR33121:SF79">
    <property type="entry name" value="CYCLIC DI-GMP PHOSPHODIESTERASE PDED-RELATED"/>
    <property type="match status" value="1"/>
</dbReference>
<dbReference type="InterPro" id="IPR035919">
    <property type="entry name" value="EAL_sf"/>
</dbReference>
<dbReference type="SUPFAM" id="SSF55073">
    <property type="entry name" value="Nucleotide cyclase"/>
    <property type="match status" value="1"/>
</dbReference>
<dbReference type="InterPro" id="IPR029787">
    <property type="entry name" value="Nucleotide_cyclase"/>
</dbReference>
<evidence type="ECO:0000256" key="1">
    <source>
        <dbReference type="SAM" id="Phobius"/>
    </source>
</evidence>
<dbReference type="Gene3D" id="3.20.20.450">
    <property type="entry name" value="EAL domain"/>
    <property type="match status" value="1"/>
</dbReference>
<dbReference type="InterPro" id="IPR029150">
    <property type="entry name" value="dCache_3"/>
</dbReference>
<feature type="domain" description="GGDEF" evidence="4">
    <location>
        <begin position="373"/>
        <end position="511"/>
    </location>
</feature>
<reference evidence="6" key="1">
    <citation type="journal article" date="2019" name="Int. J. Syst. Evol. Microbiol.">
        <title>The Global Catalogue of Microorganisms (GCM) 10K type strain sequencing project: providing services to taxonomists for standard genome sequencing and annotation.</title>
        <authorList>
            <consortium name="The Broad Institute Genomics Platform"/>
            <consortium name="The Broad Institute Genome Sequencing Center for Infectious Disease"/>
            <person name="Wu L."/>
            <person name="Ma J."/>
        </authorList>
    </citation>
    <scope>NUCLEOTIDE SEQUENCE [LARGE SCALE GENOMIC DNA]</scope>
    <source>
        <strain evidence="6">KCTC 52473</strain>
    </source>
</reference>
<dbReference type="PROSITE" id="PS50883">
    <property type="entry name" value="EAL"/>
    <property type="match status" value="1"/>
</dbReference>
<dbReference type="InterPro" id="IPR043128">
    <property type="entry name" value="Rev_trsase/Diguanyl_cyclase"/>
</dbReference>
<dbReference type="Pfam" id="PF00672">
    <property type="entry name" value="HAMP"/>
    <property type="match status" value="1"/>
</dbReference>
<dbReference type="SUPFAM" id="SSF141868">
    <property type="entry name" value="EAL domain-like"/>
    <property type="match status" value="1"/>
</dbReference>
<accession>A0ABV7FTN3</accession>
<organism evidence="5 6">
    <name type="scientific">Agaribacter flavus</name>
    <dbReference type="NCBI Taxonomy" id="1902781"/>
    <lineage>
        <taxon>Bacteria</taxon>
        <taxon>Pseudomonadati</taxon>
        <taxon>Pseudomonadota</taxon>
        <taxon>Gammaproteobacteria</taxon>
        <taxon>Alteromonadales</taxon>
        <taxon>Alteromonadaceae</taxon>
        <taxon>Agaribacter</taxon>
    </lineage>
</organism>
<keyword evidence="1" id="KW-1133">Transmembrane helix</keyword>
<evidence type="ECO:0000259" key="4">
    <source>
        <dbReference type="PROSITE" id="PS50887"/>
    </source>
</evidence>
<keyword evidence="6" id="KW-1185">Reference proteome</keyword>
<protein>
    <submittedName>
        <fullName evidence="5">EAL domain-containing protein</fullName>
    </submittedName>
</protein>
<dbReference type="SMART" id="SM00267">
    <property type="entry name" value="GGDEF"/>
    <property type="match status" value="1"/>
</dbReference>
<feature type="domain" description="HAMP" evidence="3">
    <location>
        <begin position="288"/>
        <end position="341"/>
    </location>
</feature>
<dbReference type="InterPro" id="IPR003660">
    <property type="entry name" value="HAMP_dom"/>
</dbReference>